<evidence type="ECO:0000313" key="3">
    <source>
        <dbReference type="Proteomes" id="UP000229307"/>
    </source>
</evidence>
<sequence>MKKYVVVLLAVVIGFAGVAFAAEKGAGGGAGCVPVDISKLCNNDGIAPDDDATGGDFDAGGASYTAKAWPKVGKTGVTVNGVPFLVAGADKKVNNIACEGEAVQVPAGSYKAILMLASATNVPEGSMEDALTLVYKDGTKSAVNFKLTDWCVEPKEGEKKAYSFTYRMSTGTEGGHHEIPCYLFLQTVKIDGKKELASIRLPEQKDIHIFAITLQK</sequence>
<dbReference type="Proteomes" id="UP000229307">
    <property type="component" value="Unassembled WGS sequence"/>
</dbReference>
<keyword evidence="1" id="KW-0732">Signal</keyword>
<name>A0A2M7SAS6_9BACT</name>
<protein>
    <submittedName>
        <fullName evidence="2">Uncharacterized protein</fullName>
    </submittedName>
</protein>
<dbReference type="EMBL" id="PFMR01000172">
    <property type="protein sequence ID" value="PIZ16647.1"/>
    <property type="molecule type" value="Genomic_DNA"/>
</dbReference>
<comment type="caution">
    <text evidence="2">The sequence shown here is derived from an EMBL/GenBank/DDBJ whole genome shotgun (WGS) entry which is preliminary data.</text>
</comment>
<gene>
    <name evidence="2" type="ORF">COY52_06575</name>
</gene>
<evidence type="ECO:0000313" key="2">
    <source>
        <dbReference type="EMBL" id="PIZ16647.1"/>
    </source>
</evidence>
<reference evidence="3" key="1">
    <citation type="submission" date="2017-09" db="EMBL/GenBank/DDBJ databases">
        <title>Depth-based differentiation of microbial function through sediment-hosted aquifers and enrichment of novel symbionts in the deep terrestrial subsurface.</title>
        <authorList>
            <person name="Probst A.J."/>
            <person name="Ladd B."/>
            <person name="Jarett J.K."/>
            <person name="Geller-Mcgrath D.E."/>
            <person name="Sieber C.M.K."/>
            <person name="Emerson J.B."/>
            <person name="Anantharaman K."/>
            <person name="Thomas B.C."/>
            <person name="Malmstrom R."/>
            <person name="Stieglmeier M."/>
            <person name="Klingl A."/>
            <person name="Woyke T."/>
            <person name="Ryan C.M."/>
            <person name="Banfield J.F."/>
        </authorList>
    </citation>
    <scope>NUCLEOTIDE SEQUENCE [LARGE SCALE GENOMIC DNA]</scope>
</reference>
<evidence type="ECO:0000256" key="1">
    <source>
        <dbReference type="SAM" id="SignalP"/>
    </source>
</evidence>
<proteinExistence type="predicted"/>
<dbReference type="AlphaFoldDB" id="A0A2M7SAS6"/>
<accession>A0A2M7SAS6</accession>
<feature type="signal peptide" evidence="1">
    <location>
        <begin position="1"/>
        <end position="21"/>
    </location>
</feature>
<organism evidence="2 3">
    <name type="scientific">Candidatus Desantisbacteria bacterium CG_4_10_14_0_8_um_filter_48_22</name>
    <dbReference type="NCBI Taxonomy" id="1974543"/>
    <lineage>
        <taxon>Bacteria</taxon>
        <taxon>Candidatus Desantisiibacteriota</taxon>
    </lineage>
</organism>
<feature type="chain" id="PRO_5014727826" evidence="1">
    <location>
        <begin position="22"/>
        <end position="216"/>
    </location>
</feature>